<accession>M4PQM8</accession>
<evidence type="ECO:0000313" key="2">
    <source>
        <dbReference type="EMBL" id="AGH07405.1"/>
    </source>
</evidence>
<feature type="region of interest" description="Disordered" evidence="1">
    <location>
        <begin position="355"/>
        <end position="378"/>
    </location>
</feature>
<proteinExistence type="predicted"/>
<organism evidence="2 3">
    <name type="scientific">Sulfitobacter phage phiCB2047-B</name>
    <dbReference type="NCBI Taxonomy" id="754046"/>
    <lineage>
        <taxon>Viruses</taxon>
        <taxon>Duplodnaviria</taxon>
        <taxon>Heunggongvirae</taxon>
        <taxon>Uroviricota</taxon>
        <taxon>Caudoviricetes</taxon>
        <taxon>Schitoviridae</taxon>
        <taxon>Rhodovirinae</taxon>
        <taxon>Raunefjordenvirus</taxon>
        <taxon>Raunefjordenvirus CB2047B</taxon>
    </lineage>
</organism>
<gene>
    <name evidence="2" type="ORF">SUFG_00038</name>
</gene>
<reference evidence="2 3" key="1">
    <citation type="journal article" date="2014" name="Genome Announc.">
        <title>Genome Sequence of the Sulfitobacter sp. Strain 2047-Infecting Lytic Phage {Phi}CB2047-B.</title>
        <authorList>
            <person name="Ankrah N.Y."/>
            <person name="Budinoff C.R."/>
            <person name="Wilson W.H."/>
            <person name="Wilhelm S.W."/>
            <person name="Buchan A."/>
        </authorList>
    </citation>
    <scope>NUCLEOTIDE SEQUENCE [LARGE SCALE GENOMIC DNA]</scope>
    <source>
        <strain evidence="3">phiCB2047-B</strain>
    </source>
</reference>
<dbReference type="KEGG" id="vg:15012420"/>
<dbReference type="OrthoDB" id="3028at10239"/>
<evidence type="ECO:0000313" key="3">
    <source>
        <dbReference type="Proteomes" id="UP000207593"/>
    </source>
</evidence>
<dbReference type="EMBL" id="HQ317387">
    <property type="protein sequence ID" value="AGH07405.1"/>
    <property type="molecule type" value="Genomic_DNA"/>
</dbReference>
<dbReference type="RefSeq" id="YP_007675821.1">
    <property type="nucleotide sequence ID" value="NC_020862.2"/>
</dbReference>
<dbReference type="Proteomes" id="UP000207593">
    <property type="component" value="Segment"/>
</dbReference>
<sequence length="540" mass="60136">MYVSYVLSKAQQATKENLEMTKSDIKNIVSMLVSEDKITLFTDKAQVLDMKINGPYDTAKIADHLGKELNGTNMVPLDLADYMTYTSALKSPEGYEDEGIVTVQVIDGKEVQGIFYPQKVNVTVKHKGEDVVIPKVEHLDKHIRRATDENSPAVRNFLRRLAPVVAERRHSAEDLMDFIQRSELPLTNDGKIIGYKRVNSKRDKEGVYVDCHSGKIEQSVGSRVWMDITAVDADRNKSCSHGLHVANLGYLRGFSGDHTLIVLVDPADFIAVPHGETNKCRVSSYDIIGVMTSRSNEMVGQAYLTHIEGDVNLNKLIKQAVEGNYMKPTHKIKVGTKEILERIDLKEGDVVDALKTEKASETTKESSGKSLNEDKNIDRQKIIMDNHKNQTGKQPWDDAPANVIIVFDAMIKAEKSKSAIAVENDTSTRTIGRWSDKYDYEGYAKAAKEAKTNEVKADIVESVVESKSVPPVPEVPQTPATDLPKVPEPVADDKPLTIPEQARKLFEAGSMEELKAFKKTKKKSWYALGFDDSEIVKITG</sequence>
<evidence type="ECO:0000256" key="1">
    <source>
        <dbReference type="SAM" id="MobiDB-lite"/>
    </source>
</evidence>
<name>M4PQM8_9CAUD</name>
<feature type="region of interest" description="Disordered" evidence="1">
    <location>
        <begin position="468"/>
        <end position="492"/>
    </location>
</feature>
<dbReference type="GeneID" id="15012420"/>
<keyword evidence="3" id="KW-1185">Reference proteome</keyword>
<protein>
    <submittedName>
        <fullName evidence="2">RIIB protector</fullName>
    </submittedName>
</protein>